<proteinExistence type="predicted"/>
<dbReference type="KEGG" id="sbae:DSM104329_02284"/>
<reference evidence="2" key="1">
    <citation type="journal article" date="2022" name="Int. J. Syst. Evol. Microbiol.">
        <title>Pseudomonas aegrilactucae sp. nov. and Pseudomonas morbosilactucae sp. nov., pathogens causing bacterial rot of lettuce in Japan.</title>
        <authorList>
            <person name="Sawada H."/>
            <person name="Fujikawa T."/>
            <person name="Satou M."/>
        </authorList>
    </citation>
    <scope>NUCLEOTIDE SEQUENCE</scope>
    <source>
        <strain evidence="2">0166_1</strain>
    </source>
</reference>
<dbReference type="InterPro" id="IPR014710">
    <property type="entry name" value="RmlC-like_jellyroll"/>
</dbReference>
<evidence type="ECO:0000313" key="2">
    <source>
        <dbReference type="EMBL" id="UGS35887.1"/>
    </source>
</evidence>
<gene>
    <name evidence="2" type="ORF">DSM104329_02284</name>
</gene>
<dbReference type="CDD" id="cd02210">
    <property type="entry name" value="cupin_BLR2406-like"/>
    <property type="match status" value="1"/>
</dbReference>
<evidence type="ECO:0000313" key="3">
    <source>
        <dbReference type="Proteomes" id="UP001162834"/>
    </source>
</evidence>
<dbReference type="EMBL" id="CP087164">
    <property type="protein sequence ID" value="UGS35887.1"/>
    <property type="molecule type" value="Genomic_DNA"/>
</dbReference>
<dbReference type="InterPro" id="IPR011051">
    <property type="entry name" value="RmlC_Cupin_sf"/>
</dbReference>
<accession>A0A9E6XY10</accession>
<dbReference type="InterPro" id="IPR013096">
    <property type="entry name" value="Cupin_2"/>
</dbReference>
<dbReference type="InterPro" id="IPR017102">
    <property type="entry name" value="UCP037087"/>
</dbReference>
<dbReference type="RefSeq" id="WP_259315567.1">
    <property type="nucleotide sequence ID" value="NZ_CP087164.1"/>
</dbReference>
<sequence length="156" mass="17097">MNDASTPPGQEVRVLRPPRAETAKQDIPVFFGISERTAGANGLSLNVTAFPPGGHSNTHKHADYETAIYAVDGAIEFFHGERLEHSLIARTGDFLFIPAGVPHKTYNLSLTEPATFVTARNDPREQENVILTPEADDGSCDERVARTRERLADGER</sequence>
<protein>
    <recommendedName>
        <fullName evidence="1">Cupin type-2 domain-containing protein</fullName>
    </recommendedName>
</protein>
<dbReference type="PIRSF" id="PIRSF037087">
    <property type="entry name" value="UCP037087"/>
    <property type="match status" value="1"/>
</dbReference>
<evidence type="ECO:0000259" key="1">
    <source>
        <dbReference type="Pfam" id="PF07883"/>
    </source>
</evidence>
<keyword evidence="3" id="KW-1185">Reference proteome</keyword>
<feature type="domain" description="Cupin type-2" evidence="1">
    <location>
        <begin position="48"/>
        <end position="117"/>
    </location>
</feature>
<dbReference type="Pfam" id="PF07883">
    <property type="entry name" value="Cupin_2"/>
    <property type="match status" value="1"/>
</dbReference>
<dbReference type="SUPFAM" id="SSF51182">
    <property type="entry name" value="RmlC-like cupins"/>
    <property type="match status" value="1"/>
</dbReference>
<organism evidence="2 3">
    <name type="scientific">Capillimicrobium parvum</name>
    <dbReference type="NCBI Taxonomy" id="2884022"/>
    <lineage>
        <taxon>Bacteria</taxon>
        <taxon>Bacillati</taxon>
        <taxon>Actinomycetota</taxon>
        <taxon>Thermoleophilia</taxon>
        <taxon>Solirubrobacterales</taxon>
        <taxon>Capillimicrobiaceae</taxon>
        <taxon>Capillimicrobium</taxon>
    </lineage>
</organism>
<name>A0A9E6XY10_9ACTN</name>
<dbReference type="Gene3D" id="2.60.120.10">
    <property type="entry name" value="Jelly Rolls"/>
    <property type="match status" value="1"/>
</dbReference>
<dbReference type="Proteomes" id="UP001162834">
    <property type="component" value="Chromosome"/>
</dbReference>
<dbReference type="AlphaFoldDB" id="A0A9E6XY10"/>